<dbReference type="GO" id="GO:0003862">
    <property type="term" value="F:3-isopropylmalate dehydrogenase activity"/>
    <property type="evidence" value="ECO:0007669"/>
    <property type="project" value="UniProtKB-EC"/>
</dbReference>
<dbReference type="SMART" id="SM01329">
    <property type="entry name" value="Iso_dh"/>
    <property type="match status" value="1"/>
</dbReference>
<keyword evidence="17" id="KW-1185">Reference proteome</keyword>
<comment type="subunit">
    <text evidence="4">Homodimer.</text>
</comment>
<keyword evidence="12" id="KW-0464">Manganese</keyword>
<evidence type="ECO:0000256" key="11">
    <source>
        <dbReference type="ARBA" id="ARBA00023027"/>
    </source>
</evidence>
<dbReference type="SUPFAM" id="SSF53659">
    <property type="entry name" value="Isocitrate/Isopropylmalate dehydrogenase-like"/>
    <property type="match status" value="1"/>
</dbReference>
<keyword evidence="13" id="KW-0100">Branched-chain amino acid biosynthesis</keyword>
<sequence length="363" mass="38928">MTTNQRFNVAVLPGDGIGLEVMEPAVEVLKAVQAKLGGFELSFSDHECGAGLYKKTGDALPQDLVEKIGAADAMLVGAMGLPDVRYPDGREITPQVDLREIFGLYGGVRPAKALKGVPPVLADPRAADIDFVLIRESTEGLFVGRKKAERIGNEIARDTMEITRNTSEKLFHFSYQLAQQRKAKGKPGRLTCVDKANVLGSTAFFRQIFDEVGEQYPDIERDYGYIDAVAMNFVKKPWTYDVLVTENMFGDILSDLAAGLIGGLGFAPSADIGDRQAVFQPCHGTAPDIMGQGKANPTATILSAAMMLDWLGETHDLQACRDGAALIDNAVADAFATGGLKSFELGGEAGTRAIADAILERIA</sequence>
<name>A0A437QN57_9PROT</name>
<dbReference type="InterPro" id="IPR024084">
    <property type="entry name" value="IsoPropMal-DH-like_dom"/>
</dbReference>
<dbReference type="AlphaFoldDB" id="A0A437QN57"/>
<dbReference type="RefSeq" id="WP_127765448.1">
    <property type="nucleotide sequence ID" value="NZ_SADE01000002.1"/>
</dbReference>
<organism evidence="16 17">
    <name type="scientific">Hwanghaeella grinnelliae</name>
    <dbReference type="NCBI Taxonomy" id="2500179"/>
    <lineage>
        <taxon>Bacteria</taxon>
        <taxon>Pseudomonadati</taxon>
        <taxon>Pseudomonadota</taxon>
        <taxon>Alphaproteobacteria</taxon>
        <taxon>Rhodospirillales</taxon>
        <taxon>Rhodospirillaceae</taxon>
        <taxon>Hwanghaeella</taxon>
    </lineage>
</organism>
<dbReference type="Gene3D" id="3.40.718.10">
    <property type="entry name" value="Isopropylmalate Dehydrogenase"/>
    <property type="match status" value="1"/>
</dbReference>
<dbReference type="OrthoDB" id="9767905at2"/>
<evidence type="ECO:0000256" key="8">
    <source>
        <dbReference type="ARBA" id="ARBA00022723"/>
    </source>
</evidence>
<evidence type="ECO:0000256" key="7">
    <source>
        <dbReference type="ARBA" id="ARBA00022605"/>
    </source>
</evidence>
<evidence type="ECO:0000256" key="10">
    <source>
        <dbReference type="ARBA" id="ARBA00023002"/>
    </source>
</evidence>
<evidence type="ECO:0000256" key="9">
    <source>
        <dbReference type="ARBA" id="ARBA00022842"/>
    </source>
</evidence>
<evidence type="ECO:0000256" key="6">
    <source>
        <dbReference type="ARBA" id="ARBA00022430"/>
    </source>
</evidence>
<feature type="domain" description="Isopropylmalate dehydrogenase-like" evidence="15">
    <location>
        <begin position="8"/>
        <end position="358"/>
    </location>
</feature>
<keyword evidence="10" id="KW-0560">Oxidoreductase</keyword>
<evidence type="ECO:0000256" key="12">
    <source>
        <dbReference type="ARBA" id="ARBA00023211"/>
    </source>
</evidence>
<evidence type="ECO:0000256" key="1">
    <source>
        <dbReference type="ARBA" id="ARBA00001936"/>
    </source>
</evidence>
<evidence type="ECO:0000256" key="3">
    <source>
        <dbReference type="ARBA" id="ARBA00008319"/>
    </source>
</evidence>
<dbReference type="GO" id="GO:0000287">
    <property type="term" value="F:magnesium ion binding"/>
    <property type="evidence" value="ECO:0007669"/>
    <property type="project" value="InterPro"/>
</dbReference>
<protein>
    <recommendedName>
        <fullName evidence="5">3-isopropylmalate dehydrogenase</fullName>
        <ecNumber evidence="5">1.1.1.85</ecNumber>
    </recommendedName>
    <alternativeName>
        <fullName evidence="14">3-IPM-DH</fullName>
    </alternativeName>
</protein>
<dbReference type="EMBL" id="SADE01000002">
    <property type="protein sequence ID" value="RVU35971.1"/>
    <property type="molecule type" value="Genomic_DNA"/>
</dbReference>
<dbReference type="Proteomes" id="UP000287447">
    <property type="component" value="Unassembled WGS sequence"/>
</dbReference>
<evidence type="ECO:0000256" key="4">
    <source>
        <dbReference type="ARBA" id="ARBA00011738"/>
    </source>
</evidence>
<keyword evidence="6" id="KW-0432">Leucine biosynthesis</keyword>
<evidence type="ECO:0000313" key="16">
    <source>
        <dbReference type="EMBL" id="RVU35971.1"/>
    </source>
</evidence>
<comment type="cofactor">
    <cofactor evidence="1">
        <name>Mn(2+)</name>
        <dbReference type="ChEBI" id="CHEBI:29035"/>
    </cofactor>
</comment>
<keyword evidence="8" id="KW-0479">Metal-binding</keyword>
<keyword evidence="9" id="KW-0460">Magnesium</keyword>
<comment type="cofactor">
    <cofactor evidence="2">
        <name>Mg(2+)</name>
        <dbReference type="ChEBI" id="CHEBI:18420"/>
    </cofactor>
</comment>
<evidence type="ECO:0000256" key="5">
    <source>
        <dbReference type="ARBA" id="ARBA00013101"/>
    </source>
</evidence>
<comment type="caution">
    <text evidence="16">The sequence shown here is derived from an EMBL/GenBank/DDBJ whole genome shotgun (WGS) entry which is preliminary data.</text>
</comment>
<gene>
    <name evidence="16" type="ORF">EOI86_12025</name>
</gene>
<evidence type="ECO:0000313" key="17">
    <source>
        <dbReference type="Proteomes" id="UP000287447"/>
    </source>
</evidence>
<dbReference type="PROSITE" id="PS00470">
    <property type="entry name" value="IDH_IMDH"/>
    <property type="match status" value="1"/>
</dbReference>
<evidence type="ECO:0000256" key="13">
    <source>
        <dbReference type="ARBA" id="ARBA00023304"/>
    </source>
</evidence>
<dbReference type="Pfam" id="PF00180">
    <property type="entry name" value="Iso_dh"/>
    <property type="match status" value="1"/>
</dbReference>
<dbReference type="FunFam" id="3.40.718.10:FF:000006">
    <property type="entry name" value="3-isopropylmalate dehydrogenase"/>
    <property type="match status" value="1"/>
</dbReference>
<evidence type="ECO:0000259" key="15">
    <source>
        <dbReference type="SMART" id="SM01329"/>
    </source>
</evidence>
<keyword evidence="7" id="KW-0028">Amino-acid biosynthesis</keyword>
<dbReference type="GO" id="GO:0009098">
    <property type="term" value="P:L-leucine biosynthetic process"/>
    <property type="evidence" value="ECO:0007669"/>
    <property type="project" value="UniProtKB-KW"/>
</dbReference>
<keyword evidence="11" id="KW-0520">NAD</keyword>
<reference evidence="17" key="1">
    <citation type="submission" date="2019-01" db="EMBL/GenBank/DDBJ databases">
        <title>Gri0909 isolated from a small marine red alga.</title>
        <authorList>
            <person name="Kim J."/>
            <person name="Jeong S.E."/>
            <person name="Jeon C.O."/>
        </authorList>
    </citation>
    <scope>NUCLEOTIDE SEQUENCE [LARGE SCALE GENOMIC DNA]</scope>
    <source>
        <strain evidence="17">Gri0909</strain>
    </source>
</reference>
<dbReference type="PANTHER" id="PTHR43275:SF1">
    <property type="entry name" value="D-MALATE DEHYDROGENASE [DECARBOXYLATING]"/>
    <property type="match status" value="1"/>
</dbReference>
<evidence type="ECO:0000256" key="14">
    <source>
        <dbReference type="ARBA" id="ARBA00033138"/>
    </source>
</evidence>
<comment type="similarity">
    <text evidence="3">Belongs to the isocitrate and isopropylmalate dehydrogenases family. LeuB type 1 subfamily.</text>
</comment>
<dbReference type="InterPro" id="IPR019818">
    <property type="entry name" value="IsoCit/isopropylmalate_DH_CS"/>
</dbReference>
<evidence type="ECO:0000256" key="2">
    <source>
        <dbReference type="ARBA" id="ARBA00001946"/>
    </source>
</evidence>
<proteinExistence type="inferred from homology"/>
<dbReference type="EC" id="1.1.1.85" evidence="5"/>
<dbReference type="InterPro" id="IPR050501">
    <property type="entry name" value="ICDH/IPMDH"/>
</dbReference>
<accession>A0A437QN57</accession>
<dbReference type="PANTHER" id="PTHR43275">
    <property type="entry name" value="D-MALATE DEHYDROGENASE [DECARBOXYLATING]"/>
    <property type="match status" value="1"/>
</dbReference>
<dbReference type="GO" id="GO:0051287">
    <property type="term" value="F:NAD binding"/>
    <property type="evidence" value="ECO:0007669"/>
    <property type="project" value="InterPro"/>
</dbReference>